<keyword evidence="11" id="KW-1185">Reference proteome</keyword>
<comment type="catalytic activity">
    <reaction evidence="8">
        <text>arsenic triglutathione + 3 [thioredoxin]-dithiol + 3 S-adenosyl-L-methionine = trimethylarsine + 3 [thioredoxin]-disulfide + 3 glutathione + 3 S-adenosyl-L-homocysteine + 3 H(+)</text>
        <dbReference type="Rhea" id="RHEA:69432"/>
        <dbReference type="Rhea" id="RHEA-COMP:10698"/>
        <dbReference type="Rhea" id="RHEA-COMP:10700"/>
        <dbReference type="ChEBI" id="CHEBI:15378"/>
        <dbReference type="ChEBI" id="CHEBI:27130"/>
        <dbReference type="ChEBI" id="CHEBI:29950"/>
        <dbReference type="ChEBI" id="CHEBI:50058"/>
        <dbReference type="ChEBI" id="CHEBI:57856"/>
        <dbReference type="ChEBI" id="CHEBI:57925"/>
        <dbReference type="ChEBI" id="CHEBI:59789"/>
        <dbReference type="ChEBI" id="CHEBI:183640"/>
        <dbReference type="EC" id="2.1.1.137"/>
    </reaction>
</comment>
<dbReference type="EC" id="2.1.1.137" evidence="4"/>
<evidence type="ECO:0000256" key="5">
    <source>
        <dbReference type="ARBA" id="ARBA00034545"/>
    </source>
</evidence>
<dbReference type="PANTHER" id="PTHR43675">
    <property type="entry name" value="ARSENITE METHYLTRANSFERASE"/>
    <property type="match status" value="1"/>
</dbReference>
<dbReference type="Pfam" id="PF13847">
    <property type="entry name" value="Methyltransf_31"/>
    <property type="match status" value="1"/>
</dbReference>
<evidence type="ECO:0000259" key="9">
    <source>
        <dbReference type="Pfam" id="PF13847"/>
    </source>
</evidence>
<evidence type="ECO:0000256" key="1">
    <source>
        <dbReference type="ARBA" id="ARBA00022679"/>
    </source>
</evidence>
<dbReference type="InterPro" id="IPR026669">
    <property type="entry name" value="Arsenite_MeTrfase-like"/>
</dbReference>
<dbReference type="EMBL" id="JALBWM010000025">
    <property type="protein sequence ID" value="MCO1334350.1"/>
    <property type="molecule type" value="Genomic_DNA"/>
</dbReference>
<keyword evidence="1" id="KW-0808">Transferase</keyword>
<name>A0A9X2J678_9GAMM</name>
<keyword evidence="2" id="KW-0949">S-adenosyl-L-methionine</keyword>
<evidence type="ECO:0000256" key="4">
    <source>
        <dbReference type="ARBA" id="ARBA00034521"/>
    </source>
</evidence>
<dbReference type="SUPFAM" id="SSF53335">
    <property type="entry name" value="S-adenosyl-L-methionine-dependent methyltransferases"/>
    <property type="match status" value="1"/>
</dbReference>
<accession>A0A9X2J678</accession>
<comment type="catalytic activity">
    <reaction evidence="7">
        <text>arsenic triglutathione + 2 [thioredoxin]-dithiol + 2 S-adenosyl-L-methionine + H2O = dimethylarsinous acid + 2 [thioredoxin]-disulfide + 3 glutathione + 2 S-adenosyl-L-homocysteine + 2 H(+)</text>
        <dbReference type="Rhea" id="RHEA:69464"/>
        <dbReference type="Rhea" id="RHEA-COMP:10698"/>
        <dbReference type="Rhea" id="RHEA-COMP:10700"/>
        <dbReference type="ChEBI" id="CHEBI:15377"/>
        <dbReference type="ChEBI" id="CHEBI:15378"/>
        <dbReference type="ChEBI" id="CHEBI:23808"/>
        <dbReference type="ChEBI" id="CHEBI:29950"/>
        <dbReference type="ChEBI" id="CHEBI:50058"/>
        <dbReference type="ChEBI" id="CHEBI:57856"/>
        <dbReference type="ChEBI" id="CHEBI:57925"/>
        <dbReference type="ChEBI" id="CHEBI:59789"/>
        <dbReference type="ChEBI" id="CHEBI:183640"/>
        <dbReference type="EC" id="2.1.1.137"/>
    </reaction>
</comment>
<dbReference type="Gene3D" id="3.40.5.100">
    <property type="match status" value="1"/>
</dbReference>
<comment type="catalytic activity">
    <reaction evidence="6">
        <text>arsenic triglutathione + [thioredoxin]-dithiol + S-adenosyl-L-methionine + 2 H2O = methylarsonous acid + [thioredoxin]-disulfide + 3 glutathione + S-adenosyl-L-homocysteine + H(+)</text>
        <dbReference type="Rhea" id="RHEA:69460"/>
        <dbReference type="Rhea" id="RHEA-COMP:10698"/>
        <dbReference type="Rhea" id="RHEA-COMP:10700"/>
        <dbReference type="ChEBI" id="CHEBI:15377"/>
        <dbReference type="ChEBI" id="CHEBI:15378"/>
        <dbReference type="ChEBI" id="CHEBI:17826"/>
        <dbReference type="ChEBI" id="CHEBI:29950"/>
        <dbReference type="ChEBI" id="CHEBI:50058"/>
        <dbReference type="ChEBI" id="CHEBI:57856"/>
        <dbReference type="ChEBI" id="CHEBI:57925"/>
        <dbReference type="ChEBI" id="CHEBI:59789"/>
        <dbReference type="ChEBI" id="CHEBI:183640"/>
        <dbReference type="EC" id="2.1.1.137"/>
    </reaction>
</comment>
<feature type="domain" description="Methyltransferase" evidence="9">
    <location>
        <begin position="61"/>
        <end position="212"/>
    </location>
</feature>
<organism evidence="10 11">
    <name type="scientific">Microbulbifer okhotskensis</name>
    <dbReference type="NCBI Taxonomy" id="2926617"/>
    <lineage>
        <taxon>Bacteria</taxon>
        <taxon>Pseudomonadati</taxon>
        <taxon>Pseudomonadota</taxon>
        <taxon>Gammaproteobacteria</taxon>
        <taxon>Cellvibrionales</taxon>
        <taxon>Microbulbiferaceae</taxon>
        <taxon>Microbulbifer</taxon>
    </lineage>
</organism>
<dbReference type="AlphaFoldDB" id="A0A9X2J678"/>
<dbReference type="RefSeq" id="WP_252465888.1">
    <property type="nucleotide sequence ID" value="NZ_JALBWM010000025.1"/>
</dbReference>
<dbReference type="InterPro" id="IPR025714">
    <property type="entry name" value="Methyltranfer_dom"/>
</dbReference>
<reference evidence="10" key="1">
    <citation type="journal article" date="2022" name="Arch. Microbiol.">
        <title>Microbulbifer okhotskensis sp. nov., isolated from a deep bottom sediment of the Okhotsk Sea.</title>
        <authorList>
            <person name="Romanenko L."/>
            <person name="Kurilenko V."/>
            <person name="Otstavnykh N."/>
            <person name="Velansky P."/>
            <person name="Isaeva M."/>
            <person name="Mikhailov V."/>
        </authorList>
    </citation>
    <scope>NUCLEOTIDE SEQUENCE</scope>
    <source>
        <strain evidence="10">OS29</strain>
    </source>
</reference>
<evidence type="ECO:0000256" key="3">
    <source>
        <dbReference type="ARBA" id="ARBA00034487"/>
    </source>
</evidence>
<proteinExistence type="inferred from homology"/>
<evidence type="ECO:0000256" key="2">
    <source>
        <dbReference type="ARBA" id="ARBA00022691"/>
    </source>
</evidence>
<evidence type="ECO:0000313" key="11">
    <source>
        <dbReference type="Proteomes" id="UP001139028"/>
    </source>
</evidence>
<gene>
    <name evidence="10" type="ORF">MO867_08355</name>
</gene>
<comment type="caution">
    <text evidence="10">The sequence shown here is derived from an EMBL/GenBank/DDBJ whole genome shotgun (WGS) entry which is preliminary data.</text>
</comment>
<sequence>MHDLVQDYYGRQLKTTSDLKTNACCDPTELPEWLKPLLSNIHPEVLSRYYGCGLVCPPLLEGCRVLDLGCGSGRDIYLLSQLVGPKGEVVGVDMTEEQLAVARQHQLHHADKFGFDNVRFLHGYIEELDTLELEPESFDVIISNCVVNLSTDKDAVLKGLFRLLKQGGEFYFSDVYADRRIPMALSSDPELFGECLGGALYWNDFLEVAQNSGFRDPRLVESRPLLISNPTLAHRCGAVRFFSATYRLFKLPELEKDCEDYGQAVIYKGSVPDSPDQFTLDGHHIIETGRVFPVCGNTWKMLAESRLAPHFEFIGDFSRHFGLFPGCGKEMPFTAEASGSDPSNTQCC</sequence>
<comment type="similarity">
    <text evidence="3">Belongs to the methyltransferase superfamily. Arsenite methyltransferase family.</text>
</comment>
<protein>
    <recommendedName>
        <fullName evidence="5">Arsenite methyltransferase</fullName>
        <ecNumber evidence="4">2.1.1.137</ecNumber>
    </recommendedName>
</protein>
<evidence type="ECO:0000256" key="6">
    <source>
        <dbReference type="ARBA" id="ARBA00047941"/>
    </source>
</evidence>
<dbReference type="CDD" id="cd02440">
    <property type="entry name" value="AdoMet_MTases"/>
    <property type="match status" value="1"/>
</dbReference>
<evidence type="ECO:0000256" key="7">
    <source>
        <dbReference type="ARBA" id="ARBA00047943"/>
    </source>
</evidence>
<evidence type="ECO:0000313" key="10">
    <source>
        <dbReference type="EMBL" id="MCO1334350.1"/>
    </source>
</evidence>
<dbReference type="Gene3D" id="3.40.50.150">
    <property type="entry name" value="Vaccinia Virus protein VP39"/>
    <property type="match status" value="1"/>
</dbReference>
<dbReference type="GO" id="GO:0032259">
    <property type="term" value="P:methylation"/>
    <property type="evidence" value="ECO:0007669"/>
    <property type="project" value="UniProtKB-KW"/>
</dbReference>
<dbReference type="PANTHER" id="PTHR43675:SF8">
    <property type="entry name" value="ARSENITE METHYLTRANSFERASE"/>
    <property type="match status" value="1"/>
</dbReference>
<keyword evidence="10" id="KW-0489">Methyltransferase</keyword>
<dbReference type="GO" id="GO:0030791">
    <property type="term" value="F:arsenite methyltransferase activity"/>
    <property type="evidence" value="ECO:0007669"/>
    <property type="project" value="UniProtKB-EC"/>
</dbReference>
<evidence type="ECO:0000256" key="8">
    <source>
        <dbReference type="ARBA" id="ARBA00048428"/>
    </source>
</evidence>
<dbReference type="Proteomes" id="UP001139028">
    <property type="component" value="Unassembled WGS sequence"/>
</dbReference>
<dbReference type="InterPro" id="IPR029063">
    <property type="entry name" value="SAM-dependent_MTases_sf"/>
</dbReference>